<feature type="region of interest" description="Disordered" evidence="4">
    <location>
        <begin position="838"/>
        <end position="887"/>
    </location>
</feature>
<evidence type="ECO:0000313" key="6">
    <source>
        <dbReference type="RefSeq" id="XP_030378773.1"/>
    </source>
</evidence>
<dbReference type="RefSeq" id="XP_030378773.1">
    <property type="nucleotide sequence ID" value="XM_030522913.1"/>
</dbReference>
<sequence length="1233" mass="138701">MTIKLDKKAQKREMPQNIAKGGKKQKINTTVATGVKHAVNGDTPVPAKKQKFNKKQSKTEEDGNNSKSEPATEPVVEPSKNKKEKIHSNNAVNGDVPVPAKKQKLNKKQPETDKGSNNAESADESGVVLSKSKKETAKIVANGDVAVPVKKQKLNKKHLKTAEGDNNIKAEPGVESKSLTANLNKNVFGIFKKLHNKQHSQKHINELISLLKSEMDVDKRNATCAYTLKRLVRGTGADDKQVVAINASCINAILRTVPDIDLLELLKNMKRDLPVAAQLKKKEESLAAVGQLITVYSIMQTQHFENATPELLAEIYQILIGQLKSREYLSSMSASFIADSFKKVNAKTFKGHVWPLLESTLSKASSAKQLHACNLLLAVHNNYPKVLARSQLQTMLCGNRSEPQYAELFALYLNSTSISQTEGAEERLAKFLVADSKLLAAWQQFVDATPLKHNTAKICVIKVISYVLLNYQESTEKDEQLLALFSIPFVEFLMAELLVAKQKNKSAKPSQLQLRSTCRIFEASLLLSFEKVLKKDAIKLGLLNRLLQVKLQLDTIMHTPRFTQQLLNHLEVPSLKHIYNLYKEKLICPDEESTTKPMREYCLNQMQFIMQHIKFESKEDNKWRKEQLKFLMFAGLFHLDEKQQPCEPKAAAAFSKQTAARCEEVFFSCILHKCNDMKSLCKVLRTHVKTLDNQLKVEGTEQMLREPRSEEAQSAWSHVQQTLLATTKEDDTLDLAYDALILFLGLALCTRNNIPVALLSDFVICKQRAHDELSGKPNANPEDPSWKEVLTDSLLQLLLQTGHFWRDFVNALFTTMVPYLEKDNLGQMLQILDMSKNPLRGEGEDEADSELEDGQDDDDDGHSSNSESGSDSEEEEDDNDDEEMDDEDTRLAQIRENVRAALVDDGDDASSVDWNDVDDEQGDRLNAALERAFVAFKPNSGKSKKQLPTKSERISSTALLHFRIRVLDLVELFVVKKPQMDVILDALCSVYQVHKLTNADKKLKPLHEASTKLLRKLLTQNIVQQPKKKANKQALIDCIEHFMAPSEEQQLTNSGAQPVKPSADTTLWRNKCVAYLVAQYEGGSDDKNIWSLLDDYLRDWLAKRNSAHSLGSYEALLQTQWPGRAKLAATLAEHLQLERTRAFRRVQILSVLVKQSRQIQAALAGNEQIARQFKRSIQDFAEQVLASEKDKVAPKERQLLAKLLGQQSGKELAALQQRLQGSKIKQKEESVEA</sequence>
<feature type="compositionally biased region" description="Acidic residues" evidence="4">
    <location>
        <begin position="870"/>
        <end position="887"/>
    </location>
</feature>
<dbReference type="OrthoDB" id="342531at2759"/>
<feature type="compositionally biased region" description="Basic and acidic residues" evidence="4">
    <location>
        <begin position="1"/>
        <end position="14"/>
    </location>
</feature>
<dbReference type="Pfam" id="PF04931">
    <property type="entry name" value="DNA_pol_phi"/>
    <property type="match status" value="1"/>
</dbReference>
<evidence type="ECO:0000256" key="2">
    <source>
        <dbReference type="ARBA" id="ARBA00006809"/>
    </source>
</evidence>
<keyword evidence="3" id="KW-0539">Nucleus</keyword>
<dbReference type="PANTHER" id="PTHR13213">
    <property type="entry name" value="MYB-BINDING PROTEIN 1A FAMILY MEMBER"/>
    <property type="match status" value="1"/>
</dbReference>
<evidence type="ECO:0000256" key="3">
    <source>
        <dbReference type="ARBA" id="ARBA00023242"/>
    </source>
</evidence>
<feature type="region of interest" description="Disordered" evidence="4">
    <location>
        <begin position="1"/>
        <end position="128"/>
    </location>
</feature>
<evidence type="ECO:0000256" key="4">
    <source>
        <dbReference type="SAM" id="MobiDB-lite"/>
    </source>
</evidence>
<proteinExistence type="inferred from homology"/>
<dbReference type="GO" id="GO:0005730">
    <property type="term" value="C:nucleolus"/>
    <property type="evidence" value="ECO:0007669"/>
    <property type="project" value="InterPro"/>
</dbReference>
<gene>
    <name evidence="6" type="primary">LOC115627282</name>
</gene>
<dbReference type="SUPFAM" id="SSF48371">
    <property type="entry name" value="ARM repeat"/>
    <property type="match status" value="1"/>
</dbReference>
<name>A0A6J2TUF3_DROLE</name>
<dbReference type="GO" id="GO:0003714">
    <property type="term" value="F:transcription corepressor activity"/>
    <property type="evidence" value="ECO:0007669"/>
    <property type="project" value="TreeGrafter"/>
</dbReference>
<dbReference type="Proteomes" id="UP000504634">
    <property type="component" value="Unplaced"/>
</dbReference>
<dbReference type="AlphaFoldDB" id="A0A6J2TUF3"/>
<evidence type="ECO:0000256" key="1">
    <source>
        <dbReference type="ARBA" id="ARBA00004123"/>
    </source>
</evidence>
<accession>A0A6J2TUF3</accession>
<feature type="compositionally biased region" description="Acidic residues" evidence="4">
    <location>
        <begin position="843"/>
        <end position="860"/>
    </location>
</feature>
<comment type="similarity">
    <text evidence="2">Belongs to the MYBBP1A family.</text>
</comment>
<dbReference type="InterPro" id="IPR007015">
    <property type="entry name" value="DNA_pol_V/MYBBP1A"/>
</dbReference>
<keyword evidence="5" id="KW-1185">Reference proteome</keyword>
<dbReference type="InterPro" id="IPR016024">
    <property type="entry name" value="ARM-type_fold"/>
</dbReference>
<reference evidence="6" key="1">
    <citation type="submission" date="2025-08" db="UniProtKB">
        <authorList>
            <consortium name="RefSeq"/>
        </authorList>
    </citation>
    <scope>IDENTIFICATION</scope>
    <source>
        <strain evidence="6">11010-0011.00</strain>
        <tissue evidence="6">Whole body</tissue>
    </source>
</reference>
<dbReference type="GO" id="GO:0043565">
    <property type="term" value="F:sequence-specific DNA binding"/>
    <property type="evidence" value="ECO:0007669"/>
    <property type="project" value="TreeGrafter"/>
</dbReference>
<dbReference type="CTD" id="10514"/>
<dbReference type="GeneID" id="115627282"/>
<evidence type="ECO:0000313" key="5">
    <source>
        <dbReference type="Proteomes" id="UP000504634"/>
    </source>
</evidence>
<organism evidence="5 6">
    <name type="scientific">Drosophila lebanonensis</name>
    <name type="common">Fruit fly</name>
    <name type="synonym">Scaptodrosophila lebanonensis</name>
    <dbReference type="NCBI Taxonomy" id="7225"/>
    <lineage>
        <taxon>Eukaryota</taxon>
        <taxon>Metazoa</taxon>
        <taxon>Ecdysozoa</taxon>
        <taxon>Arthropoda</taxon>
        <taxon>Hexapoda</taxon>
        <taxon>Insecta</taxon>
        <taxon>Pterygota</taxon>
        <taxon>Neoptera</taxon>
        <taxon>Endopterygota</taxon>
        <taxon>Diptera</taxon>
        <taxon>Brachycera</taxon>
        <taxon>Muscomorpha</taxon>
        <taxon>Ephydroidea</taxon>
        <taxon>Drosophilidae</taxon>
        <taxon>Scaptodrosophila</taxon>
    </lineage>
</organism>
<comment type="subcellular location">
    <subcellularLocation>
        <location evidence="1">Nucleus</location>
    </subcellularLocation>
</comment>
<protein>
    <submittedName>
        <fullName evidence="6">Myb-binding protein 1A</fullName>
    </submittedName>
</protein>
<dbReference type="PANTHER" id="PTHR13213:SF2">
    <property type="entry name" value="MYB-BINDING PROTEIN 1A"/>
    <property type="match status" value="1"/>
</dbReference>
<dbReference type="GO" id="GO:0003723">
    <property type="term" value="F:RNA binding"/>
    <property type="evidence" value="ECO:0007669"/>
    <property type="project" value="TreeGrafter"/>
</dbReference>